<proteinExistence type="predicted"/>
<dbReference type="AlphaFoldDB" id="A0AAD6SPJ4"/>
<evidence type="ECO:0000313" key="1">
    <source>
        <dbReference type="EMBL" id="KAJ7031741.1"/>
    </source>
</evidence>
<protein>
    <submittedName>
        <fullName evidence="1">Uncharacterized protein</fullName>
    </submittedName>
</protein>
<keyword evidence="2" id="KW-1185">Reference proteome</keyword>
<evidence type="ECO:0000313" key="2">
    <source>
        <dbReference type="Proteomes" id="UP001218188"/>
    </source>
</evidence>
<dbReference type="EMBL" id="JARJCM010000079">
    <property type="protein sequence ID" value="KAJ7031741.1"/>
    <property type="molecule type" value="Genomic_DNA"/>
</dbReference>
<sequence>MEAGLEDFPPSIPSVSGTVVIEKTANLVYGRDWSIPPSLFSSVLTVPVQIEASDFYRREPVSRKRFALGQWEKLIDELNAFAEEHSMQCLVARNHRKPRQRRSHLFYRVTNGNWLNMASKFRVVCTKPHGAWRASSYHTDLNYAGSGEFPFDSIRSFGAIMIWVATTLHSASCAIFLAAPNFARKSYSLQRDTIGLVGQQDWPWHPETFPFAHHLGVAALEAVLVLMHATSGPDEEEILSAESSGNLDTMLNAREGFAAHGGPIWRVKSP</sequence>
<reference evidence="1" key="1">
    <citation type="submission" date="2023-03" db="EMBL/GenBank/DDBJ databases">
        <title>Massive genome expansion in bonnet fungi (Mycena s.s.) driven by repeated elements and novel gene families across ecological guilds.</title>
        <authorList>
            <consortium name="Lawrence Berkeley National Laboratory"/>
            <person name="Harder C.B."/>
            <person name="Miyauchi S."/>
            <person name="Viragh M."/>
            <person name="Kuo A."/>
            <person name="Thoen E."/>
            <person name="Andreopoulos B."/>
            <person name="Lu D."/>
            <person name="Skrede I."/>
            <person name="Drula E."/>
            <person name="Henrissat B."/>
            <person name="Morin E."/>
            <person name="Kohler A."/>
            <person name="Barry K."/>
            <person name="LaButti K."/>
            <person name="Morin E."/>
            <person name="Salamov A."/>
            <person name="Lipzen A."/>
            <person name="Mereny Z."/>
            <person name="Hegedus B."/>
            <person name="Baldrian P."/>
            <person name="Stursova M."/>
            <person name="Weitz H."/>
            <person name="Taylor A."/>
            <person name="Grigoriev I.V."/>
            <person name="Nagy L.G."/>
            <person name="Martin F."/>
            <person name="Kauserud H."/>
        </authorList>
    </citation>
    <scope>NUCLEOTIDE SEQUENCE</scope>
    <source>
        <strain evidence="1">CBHHK200</strain>
    </source>
</reference>
<organism evidence="1 2">
    <name type="scientific">Mycena alexandri</name>
    <dbReference type="NCBI Taxonomy" id="1745969"/>
    <lineage>
        <taxon>Eukaryota</taxon>
        <taxon>Fungi</taxon>
        <taxon>Dikarya</taxon>
        <taxon>Basidiomycota</taxon>
        <taxon>Agaricomycotina</taxon>
        <taxon>Agaricomycetes</taxon>
        <taxon>Agaricomycetidae</taxon>
        <taxon>Agaricales</taxon>
        <taxon>Marasmiineae</taxon>
        <taxon>Mycenaceae</taxon>
        <taxon>Mycena</taxon>
    </lineage>
</organism>
<accession>A0AAD6SPJ4</accession>
<name>A0AAD6SPJ4_9AGAR</name>
<gene>
    <name evidence="1" type="ORF">C8F04DRAFT_1235806</name>
</gene>
<comment type="caution">
    <text evidence="1">The sequence shown here is derived from an EMBL/GenBank/DDBJ whole genome shotgun (WGS) entry which is preliminary data.</text>
</comment>
<dbReference type="Proteomes" id="UP001218188">
    <property type="component" value="Unassembled WGS sequence"/>
</dbReference>